<reference evidence="12 13" key="1">
    <citation type="journal article" date="2012" name="J. Virol.">
        <title>Complete genome sequence of a novel pararetrovirus isolated from soybean.</title>
        <authorList>
            <person name="Han J."/>
            <person name="Domier L.L."/>
            <person name="Dorrance A."/>
            <person name="Qu F."/>
        </authorList>
    </citation>
    <scope>NUCLEOTIDE SEQUENCE [LARGE SCALE GENOMIC DNA]</scope>
</reference>
<keyword evidence="5" id="KW-0946">Virion</keyword>
<proteinExistence type="inferred from homology"/>
<feature type="compositionally biased region" description="Polar residues" evidence="11">
    <location>
        <begin position="71"/>
        <end position="87"/>
    </location>
</feature>
<keyword evidence="7" id="KW-1031">Host cell junction</keyword>
<evidence type="ECO:0000256" key="1">
    <source>
        <dbReference type="ARBA" id="ARBA00004328"/>
    </source>
</evidence>
<protein>
    <recommendedName>
        <fullName evidence="4">Virion-associated protein</fullName>
    </recommendedName>
    <alternativeName>
        <fullName evidence="10">Protein 3</fullName>
    </alternativeName>
</protein>
<keyword evidence="13" id="KW-1185">Reference proteome</keyword>
<dbReference type="KEGG" id="vg:13484502"/>
<sequence length="113" mass="12490">MSLAEIQKAIDQVKRLAEQIEKLLESSKTIVEASSAKVIQDITSKLEECHCNKEILDALKSHDSKEKPETQIVNSDKSPSTSSLQKYSFPNEYVGNAELGSSGNPNAIVFPRR</sequence>
<comment type="similarity">
    <text evidence="3">Belongs to the caulimovirus ORF III family.</text>
</comment>
<dbReference type="RefSeq" id="YP_006607890.1">
    <property type="nucleotide sequence ID" value="NC_018505.1"/>
</dbReference>
<evidence type="ECO:0000256" key="9">
    <source>
        <dbReference type="ARBA" id="ARBA00024988"/>
    </source>
</evidence>
<organism evidence="12 13">
    <name type="scientific">Soybean Putnam virus</name>
    <dbReference type="NCBI Taxonomy" id="1221449"/>
    <lineage>
        <taxon>Viruses</taxon>
        <taxon>Riboviria</taxon>
        <taxon>Pararnavirae</taxon>
        <taxon>Artverviricota</taxon>
        <taxon>Revtraviricetes</taxon>
        <taxon>Ortervirales</taxon>
        <taxon>Caulimoviridae</taxon>
        <taxon>Caulimovirus</taxon>
        <taxon>Caulimovirus glycinis</taxon>
    </lineage>
</organism>
<dbReference type="EMBL" id="JQ926983">
    <property type="protein sequence ID" value="AFP95348.1"/>
    <property type="molecule type" value="Genomic_DNA"/>
</dbReference>
<comment type="function">
    <text evidence="9">Plays a role in virus cell-to-cell and plant-to-plant transmission. Interacts with virion icosahedral capsid and movement protein, thereby facilitating virion cell-to-cell transmission through plasmodesmata opened by viral movement protein. Also interacts with aphid transmission factor, attaching the virion to aphid stylet when the animal feeds on an virus infected plant. Aphid saliva may later detach the virion, inducing release of infectious particles when the animal feeds on a new plant.</text>
</comment>
<evidence type="ECO:0000256" key="3">
    <source>
        <dbReference type="ARBA" id="ARBA00007906"/>
    </source>
</evidence>
<comment type="subcellular location">
    <subcellularLocation>
        <location evidence="2">Host cell junction</location>
        <location evidence="2">Host plasmodesma</location>
    </subcellularLocation>
    <subcellularLocation>
        <location evidence="1">Virion</location>
    </subcellularLocation>
</comment>
<evidence type="ECO:0000256" key="5">
    <source>
        <dbReference type="ARBA" id="ARBA00022844"/>
    </source>
</evidence>
<evidence type="ECO:0000256" key="4">
    <source>
        <dbReference type="ARBA" id="ARBA00016421"/>
    </source>
</evidence>
<dbReference type="OrthoDB" id="28061at10239"/>
<keyword evidence="6" id="KW-0175">Coiled coil</keyword>
<dbReference type="Proteomes" id="UP000201987">
    <property type="component" value="Segment"/>
</dbReference>
<accession>J7HCY4</accession>
<dbReference type="GO" id="GO:0044219">
    <property type="term" value="C:host cell plasmodesma"/>
    <property type="evidence" value="ECO:0007669"/>
    <property type="project" value="UniProtKB-SubCell"/>
</dbReference>
<evidence type="ECO:0000256" key="10">
    <source>
        <dbReference type="ARBA" id="ARBA00030551"/>
    </source>
</evidence>
<feature type="region of interest" description="Disordered" evidence="11">
    <location>
        <begin position="60"/>
        <end position="87"/>
    </location>
</feature>
<name>J7HCY4_9VIRU</name>
<dbReference type="Pfam" id="PF03310">
    <property type="entry name" value="Cauli_DNA-bind"/>
    <property type="match status" value="1"/>
</dbReference>
<dbReference type="GO" id="GO:0003677">
    <property type="term" value="F:DNA binding"/>
    <property type="evidence" value="ECO:0007669"/>
    <property type="project" value="UniProtKB-KW"/>
</dbReference>
<evidence type="ECO:0000313" key="13">
    <source>
        <dbReference type="Proteomes" id="UP000201987"/>
    </source>
</evidence>
<feature type="compositionally biased region" description="Basic and acidic residues" evidence="11">
    <location>
        <begin position="60"/>
        <end position="69"/>
    </location>
</feature>
<keyword evidence="8" id="KW-1015">Disulfide bond</keyword>
<dbReference type="InterPro" id="IPR004986">
    <property type="entry name" value="Caulimo_virion-assoc"/>
</dbReference>
<evidence type="ECO:0000256" key="8">
    <source>
        <dbReference type="ARBA" id="ARBA00023157"/>
    </source>
</evidence>
<keyword evidence="12" id="KW-0238">DNA-binding</keyword>
<dbReference type="Gene3D" id="6.10.250.630">
    <property type="match status" value="1"/>
</dbReference>
<evidence type="ECO:0000256" key="6">
    <source>
        <dbReference type="ARBA" id="ARBA00023054"/>
    </source>
</evidence>
<evidence type="ECO:0000256" key="2">
    <source>
        <dbReference type="ARBA" id="ARBA00004621"/>
    </source>
</evidence>
<dbReference type="GeneID" id="13484502"/>
<evidence type="ECO:0000256" key="11">
    <source>
        <dbReference type="SAM" id="MobiDB-lite"/>
    </source>
</evidence>
<dbReference type="GO" id="GO:0044423">
    <property type="term" value="C:virion component"/>
    <property type="evidence" value="ECO:0007669"/>
    <property type="project" value="UniProtKB-KW"/>
</dbReference>
<evidence type="ECO:0000256" key="7">
    <source>
        <dbReference type="ARBA" id="ARBA00023081"/>
    </source>
</evidence>
<evidence type="ECO:0000313" key="12">
    <source>
        <dbReference type="EMBL" id="AFP95348.1"/>
    </source>
</evidence>